<evidence type="ECO:0000313" key="5">
    <source>
        <dbReference type="Proteomes" id="UP000295063"/>
    </source>
</evidence>
<dbReference type="Proteomes" id="UP000295063">
    <property type="component" value="Unassembled WGS sequence"/>
</dbReference>
<reference evidence="4 5" key="1">
    <citation type="submission" date="2019-03" db="EMBL/GenBank/DDBJ databases">
        <title>Genomic Encyclopedia of Type Strains, Phase IV (KMG-IV): sequencing the most valuable type-strain genomes for metagenomic binning, comparative biology and taxonomic classification.</title>
        <authorList>
            <person name="Goeker M."/>
        </authorList>
    </citation>
    <scope>NUCLEOTIDE SEQUENCE [LARGE SCALE GENOMIC DNA]</scope>
    <source>
        <strain evidence="4 5">DSM 15969</strain>
    </source>
</reference>
<protein>
    <submittedName>
        <fullName evidence="4">Nitroreductase</fullName>
    </submittedName>
</protein>
<evidence type="ECO:0000256" key="1">
    <source>
        <dbReference type="ARBA" id="ARBA00007118"/>
    </source>
</evidence>
<comment type="caution">
    <text evidence="4">The sequence shown here is derived from an EMBL/GenBank/DDBJ whole genome shotgun (WGS) entry which is preliminary data.</text>
</comment>
<feature type="domain" description="Nitroreductase" evidence="3">
    <location>
        <begin position="9"/>
        <end position="150"/>
    </location>
</feature>
<proteinExistence type="inferred from homology"/>
<gene>
    <name evidence="4" type="ORF">EV210_109161</name>
</gene>
<keyword evidence="2" id="KW-0560">Oxidoreductase</keyword>
<accession>A0A4R1PY71</accession>
<dbReference type="PANTHER" id="PTHR43673:SF10">
    <property type="entry name" value="NADH DEHYDROGENASE_NAD(P)H NITROREDUCTASE XCC3605-RELATED"/>
    <property type="match status" value="1"/>
</dbReference>
<dbReference type="GO" id="GO:0016491">
    <property type="term" value="F:oxidoreductase activity"/>
    <property type="evidence" value="ECO:0007669"/>
    <property type="project" value="UniProtKB-KW"/>
</dbReference>
<dbReference type="InterPro" id="IPR000415">
    <property type="entry name" value="Nitroreductase-like"/>
</dbReference>
<organism evidence="4 5">
    <name type="scientific">Anaerospora hongkongensis</name>
    <dbReference type="NCBI Taxonomy" id="244830"/>
    <lineage>
        <taxon>Bacteria</taxon>
        <taxon>Bacillati</taxon>
        <taxon>Bacillota</taxon>
        <taxon>Negativicutes</taxon>
        <taxon>Selenomonadales</taxon>
        <taxon>Sporomusaceae</taxon>
        <taxon>Anaerospora</taxon>
    </lineage>
</organism>
<evidence type="ECO:0000259" key="3">
    <source>
        <dbReference type="Pfam" id="PF00881"/>
    </source>
</evidence>
<dbReference type="RefSeq" id="WP_132081950.1">
    <property type="nucleotide sequence ID" value="NZ_SLUI01000009.1"/>
</dbReference>
<evidence type="ECO:0000313" key="4">
    <source>
        <dbReference type="EMBL" id="TCL36212.1"/>
    </source>
</evidence>
<dbReference type="InterPro" id="IPR029479">
    <property type="entry name" value="Nitroreductase"/>
</dbReference>
<dbReference type="EMBL" id="SLUI01000009">
    <property type="protein sequence ID" value="TCL36212.1"/>
    <property type="molecule type" value="Genomic_DNA"/>
</dbReference>
<dbReference type="PANTHER" id="PTHR43673">
    <property type="entry name" value="NAD(P)H NITROREDUCTASE YDGI-RELATED"/>
    <property type="match status" value="1"/>
</dbReference>
<dbReference type="AlphaFoldDB" id="A0A4R1PY71"/>
<dbReference type="InterPro" id="IPR023312">
    <property type="entry name" value="Put_nitroreductase_C_bac"/>
</dbReference>
<evidence type="ECO:0000256" key="2">
    <source>
        <dbReference type="ARBA" id="ARBA00023002"/>
    </source>
</evidence>
<sequence>MFRDMVKANRSYRRFFEEEEITRESLLTLIDYARLTPSGANKQALHYYLSADKTLNGQVFETLGWAGYLRDWDGPVAGERPAAYIIVVQDKAYKMATAFDAGIAAQTILLGATEMGLGGCILANIKHAQLQAVLNMPENLEILLVIALGKPKETVVIEEIEADGDIKYWRDEQQVHHVPKRQLKDIVRN</sequence>
<dbReference type="Pfam" id="PF00881">
    <property type="entry name" value="Nitroreductase"/>
    <property type="match status" value="1"/>
</dbReference>
<dbReference type="Gene3D" id="2.20.180.10">
    <property type="entry name" value="putative fmn-dependent nitroreductase like domains"/>
    <property type="match status" value="1"/>
</dbReference>
<comment type="similarity">
    <text evidence="1">Belongs to the nitroreductase family.</text>
</comment>
<dbReference type="Gene3D" id="3.40.109.10">
    <property type="entry name" value="NADH Oxidase"/>
    <property type="match status" value="1"/>
</dbReference>
<dbReference type="OrthoDB" id="9804207at2"/>
<dbReference type="CDD" id="cd02062">
    <property type="entry name" value="Nitro_FMN_reductase"/>
    <property type="match status" value="1"/>
</dbReference>
<name>A0A4R1PY71_9FIRM</name>
<dbReference type="SUPFAM" id="SSF55469">
    <property type="entry name" value="FMN-dependent nitroreductase-like"/>
    <property type="match status" value="1"/>
</dbReference>
<keyword evidence="5" id="KW-1185">Reference proteome</keyword>